<dbReference type="SUPFAM" id="SSF56112">
    <property type="entry name" value="Protein kinase-like (PK-like)"/>
    <property type="match status" value="1"/>
</dbReference>
<dbReference type="InterPro" id="IPR051678">
    <property type="entry name" value="AGP_Transferase"/>
</dbReference>
<evidence type="ECO:0000313" key="2">
    <source>
        <dbReference type="EMBL" id="KAH7140875.1"/>
    </source>
</evidence>
<dbReference type="OrthoDB" id="10003767at2759"/>
<reference evidence="2" key="1">
    <citation type="journal article" date="2021" name="Nat. Commun.">
        <title>Genetic determinants of endophytism in the Arabidopsis root mycobiome.</title>
        <authorList>
            <person name="Mesny F."/>
            <person name="Miyauchi S."/>
            <person name="Thiergart T."/>
            <person name="Pickel B."/>
            <person name="Atanasova L."/>
            <person name="Karlsson M."/>
            <person name="Huettel B."/>
            <person name="Barry K.W."/>
            <person name="Haridas S."/>
            <person name="Chen C."/>
            <person name="Bauer D."/>
            <person name="Andreopoulos W."/>
            <person name="Pangilinan J."/>
            <person name="LaButti K."/>
            <person name="Riley R."/>
            <person name="Lipzen A."/>
            <person name="Clum A."/>
            <person name="Drula E."/>
            <person name="Henrissat B."/>
            <person name="Kohler A."/>
            <person name="Grigoriev I.V."/>
            <person name="Martin F.M."/>
            <person name="Hacquard S."/>
        </authorList>
    </citation>
    <scope>NUCLEOTIDE SEQUENCE</scope>
    <source>
        <strain evidence="2">MPI-CAGE-AT-0147</strain>
    </source>
</reference>
<sequence length="319" mass="36029">MSHIPGLSLYDVWFGQHLRGVDPETLRAHRTRALDDIAAAMAQLERYSFNSSGSVRFDPDGRPTGLGSNRVLDSQAMIDRWWIRKDPCEDLLYVEQPPTTDVGAFYTFTMDHRELSPSYGKGAELLLRQMISWIPEPASLKPFVLAHPDFNFNNFIVSEDGQLMGVIDWDGVSAMPRSIGNESYPSWLTRDWDPMMYAYNESMDAGVEPLGVWEDSPDTLKHYRSVYCQFMAKACGEGSHSQEITRRSLIADNLIIAADDSQVRLNILVKIAGESFGDPDDEGFFRSMDLIHGLADDEIDESEMAKLKEGFMRLLDEAL</sequence>
<dbReference type="Pfam" id="PF01636">
    <property type="entry name" value="APH"/>
    <property type="match status" value="1"/>
</dbReference>
<accession>A0A9P9EN69</accession>
<gene>
    <name evidence="2" type="ORF">EDB81DRAFT_843904</name>
</gene>
<evidence type="ECO:0000313" key="3">
    <source>
        <dbReference type="Proteomes" id="UP000738349"/>
    </source>
</evidence>
<proteinExistence type="predicted"/>
<dbReference type="AlphaFoldDB" id="A0A9P9EN69"/>
<protein>
    <recommendedName>
        <fullName evidence="1">Aminoglycoside phosphotransferase domain-containing protein</fullName>
    </recommendedName>
</protein>
<dbReference type="EMBL" id="JAGMUV010000011">
    <property type="protein sequence ID" value="KAH7140875.1"/>
    <property type="molecule type" value="Genomic_DNA"/>
</dbReference>
<evidence type="ECO:0000259" key="1">
    <source>
        <dbReference type="Pfam" id="PF01636"/>
    </source>
</evidence>
<dbReference type="InterPro" id="IPR011009">
    <property type="entry name" value="Kinase-like_dom_sf"/>
</dbReference>
<dbReference type="PANTHER" id="PTHR21310">
    <property type="entry name" value="AMINOGLYCOSIDE PHOSPHOTRANSFERASE-RELATED-RELATED"/>
    <property type="match status" value="1"/>
</dbReference>
<comment type="caution">
    <text evidence="2">The sequence shown here is derived from an EMBL/GenBank/DDBJ whole genome shotgun (WGS) entry which is preliminary data.</text>
</comment>
<name>A0A9P9EN69_9HYPO</name>
<dbReference type="InterPro" id="IPR002575">
    <property type="entry name" value="Aminoglycoside_PTrfase"/>
</dbReference>
<dbReference type="Gene3D" id="3.90.1200.10">
    <property type="match status" value="1"/>
</dbReference>
<keyword evidence="3" id="KW-1185">Reference proteome</keyword>
<dbReference type="Proteomes" id="UP000738349">
    <property type="component" value="Unassembled WGS sequence"/>
</dbReference>
<feature type="domain" description="Aminoglycoside phosphotransferase" evidence="1">
    <location>
        <begin position="20"/>
        <end position="176"/>
    </location>
</feature>
<dbReference type="PANTHER" id="PTHR21310:SF51">
    <property type="entry name" value="AMINOGLYCOSIDE PHOSPHOTRANSFERASE DOMAIN-CONTAINING PROTEIN"/>
    <property type="match status" value="1"/>
</dbReference>
<organism evidence="2 3">
    <name type="scientific">Dactylonectria macrodidyma</name>
    <dbReference type="NCBI Taxonomy" id="307937"/>
    <lineage>
        <taxon>Eukaryota</taxon>
        <taxon>Fungi</taxon>
        <taxon>Dikarya</taxon>
        <taxon>Ascomycota</taxon>
        <taxon>Pezizomycotina</taxon>
        <taxon>Sordariomycetes</taxon>
        <taxon>Hypocreomycetidae</taxon>
        <taxon>Hypocreales</taxon>
        <taxon>Nectriaceae</taxon>
        <taxon>Dactylonectria</taxon>
    </lineage>
</organism>